<feature type="domain" description="LicD/FKTN/FKRP nucleotidyltransferase" evidence="1">
    <location>
        <begin position="152"/>
        <end position="187"/>
    </location>
</feature>
<evidence type="ECO:0000313" key="3">
    <source>
        <dbReference type="Proteomes" id="UP001497497"/>
    </source>
</evidence>
<evidence type="ECO:0000259" key="1">
    <source>
        <dbReference type="Pfam" id="PF04991"/>
    </source>
</evidence>
<accession>A0AAV2I4H8</accession>
<organism evidence="2 3">
    <name type="scientific">Lymnaea stagnalis</name>
    <name type="common">Great pond snail</name>
    <name type="synonym">Helix stagnalis</name>
    <dbReference type="NCBI Taxonomy" id="6523"/>
    <lineage>
        <taxon>Eukaryota</taxon>
        <taxon>Metazoa</taxon>
        <taxon>Spiralia</taxon>
        <taxon>Lophotrochozoa</taxon>
        <taxon>Mollusca</taxon>
        <taxon>Gastropoda</taxon>
        <taxon>Heterobranchia</taxon>
        <taxon>Euthyneura</taxon>
        <taxon>Panpulmonata</taxon>
        <taxon>Hygrophila</taxon>
        <taxon>Lymnaeoidea</taxon>
        <taxon>Lymnaeidae</taxon>
        <taxon>Lymnaea</taxon>
    </lineage>
</organism>
<comment type="caution">
    <text evidence="2">The sequence shown here is derived from an EMBL/GenBank/DDBJ whole genome shotgun (WGS) entry which is preliminary data.</text>
</comment>
<sequence length="360" mass="41457">MMRVVVWRRSKLKDCLVKLLKLMGLLLVLMVLVLPIRNTILQFVLPGMWLEHSSLFLFKVMLDSQSFPVADIPIGKNPIKLVPNFDDIKVKFTNRGKTYPAYYEQMGLLQRSTPSDLRAHDRLNELLKFKPMMSEYERAVAMFTVDVFIRACETANLTYFLISGSLLGSRRHHGMIPWDDDIDIIVNGSEWRKVRDVLANIQGFELFSPGKVQWKFFMSALPQGNRPFKWPNIDLFFFNEDETHIWALTWGAKSSLCSKKSDVFPLKRRKFELWNMPVPRASRSLVAAEFGDYRSNCVTASYVHKTNVAYSSSSLVEVSCRNLHEVFPFVFQETGDQGIVIEVLRLAGKPLDNISLSEDF</sequence>
<keyword evidence="3" id="KW-1185">Reference proteome</keyword>
<name>A0AAV2I4H8_LYMST</name>
<dbReference type="GO" id="GO:0009100">
    <property type="term" value="P:glycoprotein metabolic process"/>
    <property type="evidence" value="ECO:0007669"/>
    <property type="project" value="UniProtKB-ARBA"/>
</dbReference>
<dbReference type="PANTHER" id="PTHR43404">
    <property type="entry name" value="LIPOPOLYSACCHARIDE CHOLINEPHOSPHOTRANSFERASE LICD"/>
    <property type="match status" value="1"/>
</dbReference>
<gene>
    <name evidence="2" type="ORF">GSLYS_00014722001</name>
</gene>
<dbReference type="Pfam" id="PF04991">
    <property type="entry name" value="LicD"/>
    <property type="match status" value="1"/>
</dbReference>
<dbReference type="AlphaFoldDB" id="A0AAV2I4H8"/>
<protein>
    <recommendedName>
        <fullName evidence="1">LicD/FKTN/FKRP nucleotidyltransferase domain-containing protein</fullName>
    </recommendedName>
</protein>
<evidence type="ECO:0000313" key="2">
    <source>
        <dbReference type="EMBL" id="CAL1541080.1"/>
    </source>
</evidence>
<dbReference type="InterPro" id="IPR052942">
    <property type="entry name" value="LPS_cholinephosphotransferase"/>
</dbReference>
<proteinExistence type="predicted"/>
<dbReference type="InterPro" id="IPR007074">
    <property type="entry name" value="LicD/FKTN/FKRP_NTP_transf"/>
</dbReference>
<dbReference type="Proteomes" id="UP001497497">
    <property type="component" value="Unassembled WGS sequence"/>
</dbReference>
<dbReference type="PANTHER" id="PTHR43404:SF1">
    <property type="entry name" value="MNN4P"/>
    <property type="match status" value="1"/>
</dbReference>
<reference evidence="2 3" key="1">
    <citation type="submission" date="2024-04" db="EMBL/GenBank/DDBJ databases">
        <authorList>
            <consortium name="Genoscope - CEA"/>
            <person name="William W."/>
        </authorList>
    </citation>
    <scope>NUCLEOTIDE SEQUENCE [LARGE SCALE GENOMIC DNA]</scope>
</reference>
<dbReference type="EMBL" id="CAXITT010000413">
    <property type="protein sequence ID" value="CAL1541080.1"/>
    <property type="molecule type" value="Genomic_DNA"/>
</dbReference>